<evidence type="ECO:0000313" key="3">
    <source>
        <dbReference type="Proteomes" id="UP001596047"/>
    </source>
</evidence>
<feature type="transmembrane region" description="Helical" evidence="1">
    <location>
        <begin position="6"/>
        <end position="25"/>
    </location>
</feature>
<proteinExistence type="predicted"/>
<name>A0ABW0W1M8_9BACL</name>
<organism evidence="2 3">
    <name type="scientific">Paenibacillus solisilvae</name>
    <dbReference type="NCBI Taxonomy" id="2486751"/>
    <lineage>
        <taxon>Bacteria</taxon>
        <taxon>Bacillati</taxon>
        <taxon>Bacillota</taxon>
        <taxon>Bacilli</taxon>
        <taxon>Bacillales</taxon>
        <taxon>Paenibacillaceae</taxon>
        <taxon>Paenibacillus</taxon>
    </lineage>
</organism>
<keyword evidence="1" id="KW-1133">Transmembrane helix</keyword>
<evidence type="ECO:0008006" key="4">
    <source>
        <dbReference type="Google" id="ProtNLM"/>
    </source>
</evidence>
<evidence type="ECO:0000256" key="1">
    <source>
        <dbReference type="SAM" id="Phobius"/>
    </source>
</evidence>
<protein>
    <recommendedName>
        <fullName evidence="4">DUF2909 domain-containing protein</fullName>
    </recommendedName>
</protein>
<gene>
    <name evidence="2" type="ORF">ACFPYJ_21230</name>
</gene>
<evidence type="ECO:0000313" key="2">
    <source>
        <dbReference type="EMBL" id="MFC5651593.1"/>
    </source>
</evidence>
<keyword evidence="3" id="KW-1185">Reference proteome</keyword>
<dbReference type="RefSeq" id="WP_379190230.1">
    <property type="nucleotide sequence ID" value="NZ_JBHSOW010000080.1"/>
</dbReference>
<keyword evidence="1" id="KW-0812">Transmembrane</keyword>
<keyword evidence="1" id="KW-0472">Membrane</keyword>
<accession>A0ABW0W1M8</accession>
<dbReference type="EMBL" id="JBHSOW010000080">
    <property type="protein sequence ID" value="MFC5651593.1"/>
    <property type="molecule type" value="Genomic_DNA"/>
</dbReference>
<feature type="transmembrane region" description="Helical" evidence="1">
    <location>
        <begin position="46"/>
        <end position="67"/>
    </location>
</feature>
<dbReference type="Proteomes" id="UP001596047">
    <property type="component" value="Unassembled WGS sequence"/>
</dbReference>
<reference evidence="3" key="1">
    <citation type="journal article" date="2019" name="Int. J. Syst. Evol. Microbiol.">
        <title>The Global Catalogue of Microorganisms (GCM) 10K type strain sequencing project: providing services to taxonomists for standard genome sequencing and annotation.</title>
        <authorList>
            <consortium name="The Broad Institute Genomics Platform"/>
            <consortium name="The Broad Institute Genome Sequencing Center for Infectious Disease"/>
            <person name="Wu L."/>
            <person name="Ma J."/>
        </authorList>
    </citation>
    <scope>NUCLEOTIDE SEQUENCE [LARGE SCALE GENOMIC DNA]</scope>
    <source>
        <strain evidence="3">CGMCC 1.3240</strain>
    </source>
</reference>
<sequence length="73" mass="8659">MFWQQMWFLTNMLFVILLIVLLFVHRSVTMASLQQDADRTERAKRIRMIISIATVLAFIAMAILFLVNMRVNR</sequence>
<comment type="caution">
    <text evidence="2">The sequence shown here is derived from an EMBL/GenBank/DDBJ whole genome shotgun (WGS) entry which is preliminary data.</text>
</comment>